<evidence type="ECO:0000313" key="1">
    <source>
        <dbReference type="EMBL" id="JAD51305.1"/>
    </source>
</evidence>
<dbReference type="EMBL" id="GBRH01246590">
    <property type="protein sequence ID" value="JAD51305.1"/>
    <property type="molecule type" value="Transcribed_RNA"/>
</dbReference>
<reference evidence="1" key="2">
    <citation type="journal article" date="2015" name="Data Brief">
        <title>Shoot transcriptome of the giant reed, Arundo donax.</title>
        <authorList>
            <person name="Barrero R.A."/>
            <person name="Guerrero F.D."/>
            <person name="Moolhuijzen P."/>
            <person name="Goolsby J.A."/>
            <person name="Tidwell J."/>
            <person name="Bellgard S.E."/>
            <person name="Bellgard M.I."/>
        </authorList>
    </citation>
    <scope>NUCLEOTIDE SEQUENCE</scope>
    <source>
        <tissue evidence="1">Shoot tissue taken approximately 20 cm above the soil surface</tissue>
    </source>
</reference>
<accession>A0A0A9AQV5</accession>
<protein>
    <submittedName>
        <fullName evidence="1">Uncharacterized protein</fullName>
    </submittedName>
</protein>
<organism evidence="1">
    <name type="scientific">Arundo donax</name>
    <name type="common">Giant reed</name>
    <name type="synonym">Donax arundinaceus</name>
    <dbReference type="NCBI Taxonomy" id="35708"/>
    <lineage>
        <taxon>Eukaryota</taxon>
        <taxon>Viridiplantae</taxon>
        <taxon>Streptophyta</taxon>
        <taxon>Embryophyta</taxon>
        <taxon>Tracheophyta</taxon>
        <taxon>Spermatophyta</taxon>
        <taxon>Magnoliopsida</taxon>
        <taxon>Liliopsida</taxon>
        <taxon>Poales</taxon>
        <taxon>Poaceae</taxon>
        <taxon>PACMAD clade</taxon>
        <taxon>Arundinoideae</taxon>
        <taxon>Arundineae</taxon>
        <taxon>Arundo</taxon>
    </lineage>
</organism>
<proteinExistence type="predicted"/>
<dbReference type="AlphaFoldDB" id="A0A0A9AQV5"/>
<sequence>MMPALVWSVKTEKSKIRNGVFHGCHRGKIPMDFLLMRCSSSINGGFHAYLSFSSSVYGHSVGVEHKCMITC</sequence>
<name>A0A0A9AQV5_ARUDO</name>
<reference evidence="1" key="1">
    <citation type="submission" date="2014-09" db="EMBL/GenBank/DDBJ databases">
        <authorList>
            <person name="Magalhaes I.L.F."/>
            <person name="Oliveira U."/>
            <person name="Santos F.R."/>
            <person name="Vidigal T.H.D.A."/>
            <person name="Brescovit A.D."/>
            <person name="Santos A.J."/>
        </authorList>
    </citation>
    <scope>NUCLEOTIDE SEQUENCE</scope>
    <source>
        <tissue evidence="1">Shoot tissue taken approximately 20 cm above the soil surface</tissue>
    </source>
</reference>